<dbReference type="InterPro" id="IPR035522">
    <property type="entry name" value="Sho1_SH3"/>
</dbReference>
<keyword evidence="7" id="KW-0346">Stress response</keyword>
<dbReference type="Pfam" id="PF00018">
    <property type="entry name" value="SH3_1"/>
    <property type="match status" value="1"/>
</dbReference>
<name>A0A4V3XD56_9AGAM</name>
<keyword evidence="4" id="KW-1003">Cell membrane</keyword>
<gene>
    <name evidence="12" type="ORF">EW145_g2676</name>
</gene>
<proteinExistence type="inferred from homology"/>
<reference evidence="12 13" key="1">
    <citation type="submission" date="2019-02" db="EMBL/GenBank/DDBJ databases">
        <title>Genome sequencing of the rare red list fungi Phellinidium pouzarii.</title>
        <authorList>
            <person name="Buettner E."/>
            <person name="Kellner H."/>
        </authorList>
    </citation>
    <scope>NUCLEOTIDE SEQUENCE [LARGE SCALE GENOMIC DNA]</scope>
    <source>
        <strain evidence="12 13">DSM 108285</strain>
    </source>
</reference>
<dbReference type="InterPro" id="IPR052664">
    <property type="entry name" value="BTB-MATH_domain_protein"/>
</dbReference>
<dbReference type="InterPro" id="IPR001452">
    <property type="entry name" value="SH3_domain"/>
</dbReference>
<feature type="compositionally biased region" description="Polar residues" evidence="10">
    <location>
        <begin position="43"/>
        <end position="52"/>
    </location>
</feature>
<evidence type="ECO:0000256" key="7">
    <source>
        <dbReference type="ARBA" id="ARBA00023016"/>
    </source>
</evidence>
<dbReference type="PROSITE" id="PS50002">
    <property type="entry name" value="SH3"/>
    <property type="match status" value="1"/>
</dbReference>
<dbReference type="InterPro" id="IPR036028">
    <property type="entry name" value="SH3-like_dom_sf"/>
</dbReference>
<comment type="caution">
    <text evidence="12">The sequence shown here is derived from an EMBL/GenBank/DDBJ whole genome shotgun (WGS) entry which is preliminary data.</text>
</comment>
<dbReference type="SMART" id="SM00326">
    <property type="entry name" value="SH3"/>
    <property type="match status" value="1"/>
</dbReference>
<dbReference type="InterPro" id="IPR000210">
    <property type="entry name" value="BTB/POZ_dom"/>
</dbReference>
<protein>
    <recommendedName>
        <fullName evidence="11">SH3 domain-containing protein</fullName>
    </recommendedName>
</protein>
<evidence type="ECO:0000256" key="3">
    <source>
        <dbReference type="ARBA" id="ARBA00022443"/>
    </source>
</evidence>
<dbReference type="PRINTS" id="PR00452">
    <property type="entry name" value="SH3DOMAIN"/>
</dbReference>
<dbReference type="GO" id="GO:0005886">
    <property type="term" value="C:plasma membrane"/>
    <property type="evidence" value="ECO:0007669"/>
    <property type="project" value="UniProtKB-SubCell"/>
</dbReference>
<evidence type="ECO:0000256" key="6">
    <source>
        <dbReference type="ARBA" id="ARBA00022989"/>
    </source>
</evidence>
<dbReference type="Proteomes" id="UP000308199">
    <property type="component" value="Unassembled WGS sequence"/>
</dbReference>
<evidence type="ECO:0000313" key="13">
    <source>
        <dbReference type="Proteomes" id="UP000308199"/>
    </source>
</evidence>
<dbReference type="Gene3D" id="2.30.30.40">
    <property type="entry name" value="SH3 Domains"/>
    <property type="match status" value="1"/>
</dbReference>
<dbReference type="Pfam" id="PF00651">
    <property type="entry name" value="BTB"/>
    <property type="match status" value="1"/>
</dbReference>
<keyword evidence="3 9" id="KW-0728">SH3 domain</keyword>
<organism evidence="12 13">
    <name type="scientific">Phellinidium pouzarii</name>
    <dbReference type="NCBI Taxonomy" id="167371"/>
    <lineage>
        <taxon>Eukaryota</taxon>
        <taxon>Fungi</taxon>
        <taxon>Dikarya</taxon>
        <taxon>Basidiomycota</taxon>
        <taxon>Agaricomycotina</taxon>
        <taxon>Agaricomycetes</taxon>
        <taxon>Hymenochaetales</taxon>
        <taxon>Hymenochaetaceae</taxon>
        <taxon>Phellinidium</taxon>
    </lineage>
</organism>
<keyword evidence="5" id="KW-0812">Transmembrane</keyword>
<dbReference type="OrthoDB" id="2367075at2759"/>
<evidence type="ECO:0000256" key="2">
    <source>
        <dbReference type="ARBA" id="ARBA00009739"/>
    </source>
</evidence>
<feature type="domain" description="SH3" evidence="11">
    <location>
        <begin position="55"/>
        <end position="128"/>
    </location>
</feature>
<comment type="similarity">
    <text evidence="2">Belongs to the SHO1 family.</text>
</comment>
<dbReference type="AlphaFoldDB" id="A0A4V3XD56"/>
<evidence type="ECO:0000256" key="5">
    <source>
        <dbReference type="ARBA" id="ARBA00022692"/>
    </source>
</evidence>
<dbReference type="PANTHER" id="PTHR22743">
    <property type="entry name" value="MEPRIN/TRAF-LIKE MATH FAMILY-C.ELEGANS"/>
    <property type="match status" value="1"/>
</dbReference>
<feature type="region of interest" description="Disordered" evidence="10">
    <location>
        <begin position="27"/>
        <end position="52"/>
    </location>
</feature>
<dbReference type="SUPFAM" id="SSF54695">
    <property type="entry name" value="POZ domain"/>
    <property type="match status" value="1"/>
</dbReference>
<keyword evidence="13" id="KW-1185">Reference proteome</keyword>
<evidence type="ECO:0000256" key="8">
    <source>
        <dbReference type="ARBA" id="ARBA00023136"/>
    </source>
</evidence>
<evidence type="ECO:0000259" key="11">
    <source>
        <dbReference type="PROSITE" id="PS50002"/>
    </source>
</evidence>
<feature type="non-terminal residue" evidence="12">
    <location>
        <position position="1"/>
    </location>
</feature>
<sequence>IGPTGSITGVQSTGAVDAVGASSPLMGSGNAGVGAGNGLPSPEHSNNDSSPASDTYAYKAKALYSYTASPDDPNEISFTKGEVLDIIDKQGKWWQARKEDGTLLHQIIYRLSELKMRTPYSNTTLLMAIYVLLRFPYPPYLFFSTLLHFACFLEDSKGASRAMARASRDETFYFSMTIILVEDTLFKVPRRPFEEQSDIFRSMFTLPLENNGQFDGISDEKPLRLEGVKKDDFRAFLQVLLPPSYGDEMEFSEKEWLSILSLANMWGFTKIRQTAIERLQHNNIDLVTKIELAHKYDIREWLFGAYLALGKRVEPLTVDEGARLGFDFAIKMARIREQLLRDKIAHPNAYRQRPYIPSRVDSPRSVRATALLAVAWWRW</sequence>
<dbReference type="Gene3D" id="3.30.710.10">
    <property type="entry name" value="Potassium Channel Kv1.1, Chain A"/>
    <property type="match status" value="1"/>
</dbReference>
<evidence type="ECO:0000256" key="9">
    <source>
        <dbReference type="PROSITE-ProRule" id="PRU00192"/>
    </source>
</evidence>
<evidence type="ECO:0000256" key="1">
    <source>
        <dbReference type="ARBA" id="ARBA00004651"/>
    </source>
</evidence>
<dbReference type="EMBL" id="SGPK01000098">
    <property type="protein sequence ID" value="THH08473.1"/>
    <property type="molecule type" value="Genomic_DNA"/>
</dbReference>
<dbReference type="PANTHER" id="PTHR22743:SF165">
    <property type="entry name" value="BTB AND MATH DOMAIN CONTAINING-RELATED"/>
    <property type="match status" value="1"/>
</dbReference>
<evidence type="ECO:0000313" key="12">
    <source>
        <dbReference type="EMBL" id="THH08473.1"/>
    </source>
</evidence>
<accession>A0A4V3XD56</accession>
<evidence type="ECO:0000256" key="10">
    <source>
        <dbReference type="SAM" id="MobiDB-lite"/>
    </source>
</evidence>
<dbReference type="CDD" id="cd11855">
    <property type="entry name" value="SH3_Sho1p"/>
    <property type="match status" value="1"/>
</dbReference>
<keyword evidence="6" id="KW-1133">Transmembrane helix</keyword>
<evidence type="ECO:0000256" key="4">
    <source>
        <dbReference type="ARBA" id="ARBA00022475"/>
    </source>
</evidence>
<comment type="subcellular location">
    <subcellularLocation>
        <location evidence="1">Cell membrane</location>
        <topology evidence="1">Multi-pass membrane protein</topology>
    </subcellularLocation>
</comment>
<keyword evidence="8" id="KW-0472">Membrane</keyword>
<dbReference type="SUPFAM" id="SSF50044">
    <property type="entry name" value="SH3-domain"/>
    <property type="match status" value="1"/>
</dbReference>
<dbReference type="InterPro" id="IPR011333">
    <property type="entry name" value="SKP1/BTB/POZ_sf"/>
</dbReference>